<dbReference type="Proteomes" id="UP001175271">
    <property type="component" value="Unassembled WGS sequence"/>
</dbReference>
<sequence>MLLPEACAVLEDVAFCRDKAICDSICASSLCTWLEPDHFFNLLMLAKRYGSTNIVRPLSEFRNLYGSACRYRALSNETFDLVKGHSAKIIQKYFSVPTCQDSCTFGCFPAEPDEWERNQLEHKGIPELKLFECAAFPNWLLISASIALITVFFGIFIVFFVCSPRKTDNIYAVMEGPKEDEMPSMEIPVVVVEPPPDSGI</sequence>
<dbReference type="AlphaFoldDB" id="A0AA39I3M9"/>
<proteinExistence type="predicted"/>
<keyword evidence="1" id="KW-0812">Transmembrane</keyword>
<keyword evidence="1" id="KW-0472">Membrane</keyword>
<keyword evidence="1" id="KW-1133">Transmembrane helix</keyword>
<name>A0AA39I3M9_9BILA</name>
<dbReference type="EMBL" id="JAUCMV010000002">
    <property type="protein sequence ID" value="KAK0416520.1"/>
    <property type="molecule type" value="Genomic_DNA"/>
</dbReference>
<protein>
    <submittedName>
        <fullName evidence="2">Uncharacterized protein</fullName>
    </submittedName>
</protein>
<gene>
    <name evidence="2" type="ORF">QR680_012539</name>
</gene>
<evidence type="ECO:0000313" key="2">
    <source>
        <dbReference type="EMBL" id="KAK0416520.1"/>
    </source>
</evidence>
<evidence type="ECO:0000256" key="1">
    <source>
        <dbReference type="SAM" id="Phobius"/>
    </source>
</evidence>
<keyword evidence="3" id="KW-1185">Reference proteome</keyword>
<accession>A0AA39I3M9</accession>
<comment type="caution">
    <text evidence="2">The sequence shown here is derived from an EMBL/GenBank/DDBJ whole genome shotgun (WGS) entry which is preliminary data.</text>
</comment>
<evidence type="ECO:0000313" key="3">
    <source>
        <dbReference type="Proteomes" id="UP001175271"/>
    </source>
</evidence>
<organism evidence="2 3">
    <name type="scientific">Steinernema hermaphroditum</name>
    <dbReference type="NCBI Taxonomy" id="289476"/>
    <lineage>
        <taxon>Eukaryota</taxon>
        <taxon>Metazoa</taxon>
        <taxon>Ecdysozoa</taxon>
        <taxon>Nematoda</taxon>
        <taxon>Chromadorea</taxon>
        <taxon>Rhabditida</taxon>
        <taxon>Tylenchina</taxon>
        <taxon>Panagrolaimomorpha</taxon>
        <taxon>Strongyloidoidea</taxon>
        <taxon>Steinernematidae</taxon>
        <taxon>Steinernema</taxon>
    </lineage>
</organism>
<reference evidence="2" key="1">
    <citation type="submission" date="2023-06" db="EMBL/GenBank/DDBJ databases">
        <title>Genomic analysis of the entomopathogenic nematode Steinernema hermaphroditum.</title>
        <authorList>
            <person name="Schwarz E.M."/>
            <person name="Heppert J.K."/>
            <person name="Baniya A."/>
            <person name="Schwartz H.T."/>
            <person name="Tan C.-H."/>
            <person name="Antoshechkin I."/>
            <person name="Sternberg P.W."/>
            <person name="Goodrich-Blair H."/>
            <person name="Dillman A.R."/>
        </authorList>
    </citation>
    <scope>NUCLEOTIDE SEQUENCE</scope>
    <source>
        <strain evidence="2">PS9179</strain>
        <tissue evidence="2">Whole animal</tissue>
    </source>
</reference>
<feature type="transmembrane region" description="Helical" evidence="1">
    <location>
        <begin position="139"/>
        <end position="162"/>
    </location>
</feature>